<reference evidence="1 2" key="1">
    <citation type="submission" date="2020-10" db="EMBL/GenBank/DDBJ databases">
        <title>ChiBAC.</title>
        <authorList>
            <person name="Zenner C."/>
            <person name="Hitch T.C.A."/>
            <person name="Clavel T."/>
        </authorList>
    </citation>
    <scope>NUCLEOTIDE SEQUENCE [LARGE SCALE GENOMIC DNA]</scope>
    <source>
        <strain evidence="1 2">DSM 108991</strain>
    </source>
</reference>
<comment type="caution">
    <text evidence="1">The sequence shown here is derived from an EMBL/GenBank/DDBJ whole genome shotgun (WGS) entry which is preliminary data.</text>
</comment>
<evidence type="ECO:0000313" key="2">
    <source>
        <dbReference type="Proteomes" id="UP000758652"/>
    </source>
</evidence>
<sequence>MSRHTAGEKMETKRDTLLKMIAISGELPSYLTGIVVGSPSYAASLVTALKKDGYIHIRSKDGVRGYILSKKGKTYLLNHYETDMRDYLTGASETNHVKSEKEKRLRLHRMSLAWTHFFLQGCIIFSSEKPEIFSESFFRQKETGTYYGSQELKGGTDKIKGSRACGLFIKKGEAFVVYQTMENLLKWAKKTEHAMRAWVEGKALRYNLSWGSDAIFLGNSMAFLLQILESTGGIKNQLFQVDETYEHYYYIPCFSTPSFIQTDLIVDGKTTKHFKKFLYTMLDEVENREFSVHAGYQKQRRVYFCYEMELKHLIQVKMELERKGNGVVVCLDYQAETLKEYFGEEVEMMVLVCEKVKQYLDMQRS</sequence>
<dbReference type="EMBL" id="JADCKL010000012">
    <property type="protein sequence ID" value="MBE5063993.1"/>
    <property type="molecule type" value="Genomic_DNA"/>
</dbReference>
<dbReference type="RefSeq" id="WP_226395399.1">
    <property type="nucleotide sequence ID" value="NZ_JADCKL010000012.1"/>
</dbReference>
<organism evidence="1 2">
    <name type="scientific">Claveliimonas monacensis</name>
    <dbReference type="NCBI Taxonomy" id="2779351"/>
    <lineage>
        <taxon>Bacteria</taxon>
        <taxon>Bacillati</taxon>
        <taxon>Bacillota</taxon>
        <taxon>Clostridia</taxon>
        <taxon>Lachnospirales</taxon>
        <taxon>Lachnospiraceae</taxon>
        <taxon>Claveliimonas</taxon>
    </lineage>
</organism>
<evidence type="ECO:0000313" key="1">
    <source>
        <dbReference type="EMBL" id="MBE5063993.1"/>
    </source>
</evidence>
<accession>A0ABR9RM75</accession>
<name>A0ABR9RM75_9FIRM</name>
<gene>
    <name evidence="1" type="ORF">INF30_12085</name>
</gene>
<dbReference type="Proteomes" id="UP000758652">
    <property type="component" value="Unassembled WGS sequence"/>
</dbReference>
<keyword evidence="2" id="KW-1185">Reference proteome</keyword>
<protein>
    <submittedName>
        <fullName evidence="1">Uncharacterized protein</fullName>
    </submittedName>
</protein>
<proteinExistence type="predicted"/>